<name>A0A9J6DYK4_RHIMP</name>
<gene>
    <name evidence="2" type="ORF">HPB51_004203</name>
</gene>
<reference evidence="2" key="1">
    <citation type="journal article" date="2020" name="Cell">
        <title>Large-Scale Comparative Analyses of Tick Genomes Elucidate Their Genetic Diversity and Vector Capacities.</title>
        <authorList>
            <consortium name="Tick Genome and Microbiome Consortium (TIGMIC)"/>
            <person name="Jia N."/>
            <person name="Wang J."/>
            <person name="Shi W."/>
            <person name="Du L."/>
            <person name="Sun Y."/>
            <person name="Zhan W."/>
            <person name="Jiang J.F."/>
            <person name="Wang Q."/>
            <person name="Zhang B."/>
            <person name="Ji P."/>
            <person name="Bell-Sakyi L."/>
            <person name="Cui X.M."/>
            <person name="Yuan T.T."/>
            <person name="Jiang B.G."/>
            <person name="Yang W.F."/>
            <person name="Lam T.T."/>
            <person name="Chang Q.C."/>
            <person name="Ding S.J."/>
            <person name="Wang X.J."/>
            <person name="Zhu J.G."/>
            <person name="Ruan X.D."/>
            <person name="Zhao L."/>
            <person name="Wei J.T."/>
            <person name="Ye R.Z."/>
            <person name="Que T.C."/>
            <person name="Du C.H."/>
            <person name="Zhou Y.H."/>
            <person name="Cheng J.X."/>
            <person name="Dai P.F."/>
            <person name="Guo W.B."/>
            <person name="Han X.H."/>
            <person name="Huang E.J."/>
            <person name="Li L.F."/>
            <person name="Wei W."/>
            <person name="Gao Y.C."/>
            <person name="Liu J.Z."/>
            <person name="Shao H.Z."/>
            <person name="Wang X."/>
            <person name="Wang C.C."/>
            <person name="Yang T.C."/>
            <person name="Huo Q.B."/>
            <person name="Li W."/>
            <person name="Chen H.Y."/>
            <person name="Chen S.E."/>
            <person name="Zhou L.G."/>
            <person name="Ni X.B."/>
            <person name="Tian J.H."/>
            <person name="Sheng Y."/>
            <person name="Liu T."/>
            <person name="Pan Y.S."/>
            <person name="Xia L.Y."/>
            <person name="Li J."/>
            <person name="Zhao F."/>
            <person name="Cao W.C."/>
        </authorList>
    </citation>
    <scope>NUCLEOTIDE SEQUENCE</scope>
    <source>
        <strain evidence="2">Rmic-2018</strain>
    </source>
</reference>
<comment type="caution">
    <text evidence="2">The sequence shown here is derived from an EMBL/GenBank/DDBJ whole genome shotgun (WGS) entry which is preliminary data.</text>
</comment>
<proteinExistence type="predicted"/>
<reference evidence="2" key="2">
    <citation type="submission" date="2021-09" db="EMBL/GenBank/DDBJ databases">
        <authorList>
            <person name="Jia N."/>
            <person name="Wang J."/>
            <person name="Shi W."/>
            <person name="Du L."/>
            <person name="Sun Y."/>
            <person name="Zhan W."/>
            <person name="Jiang J."/>
            <person name="Wang Q."/>
            <person name="Zhang B."/>
            <person name="Ji P."/>
            <person name="Sakyi L.B."/>
            <person name="Cui X."/>
            <person name="Yuan T."/>
            <person name="Jiang B."/>
            <person name="Yang W."/>
            <person name="Lam T.T.-Y."/>
            <person name="Chang Q."/>
            <person name="Ding S."/>
            <person name="Wang X."/>
            <person name="Zhu J."/>
            <person name="Ruan X."/>
            <person name="Zhao L."/>
            <person name="Wei J."/>
            <person name="Que T."/>
            <person name="Du C."/>
            <person name="Cheng J."/>
            <person name="Dai P."/>
            <person name="Han X."/>
            <person name="Huang E."/>
            <person name="Gao Y."/>
            <person name="Liu J."/>
            <person name="Shao H."/>
            <person name="Ye R."/>
            <person name="Li L."/>
            <person name="Wei W."/>
            <person name="Wang X."/>
            <person name="Wang C."/>
            <person name="Huo Q."/>
            <person name="Li W."/>
            <person name="Guo W."/>
            <person name="Chen H."/>
            <person name="Chen S."/>
            <person name="Zhou L."/>
            <person name="Zhou L."/>
            <person name="Ni X."/>
            <person name="Tian J."/>
            <person name="Zhou Y."/>
            <person name="Sheng Y."/>
            <person name="Liu T."/>
            <person name="Pan Y."/>
            <person name="Xia L."/>
            <person name="Li J."/>
            <person name="Zhao F."/>
            <person name="Cao W."/>
        </authorList>
    </citation>
    <scope>NUCLEOTIDE SEQUENCE</scope>
    <source>
        <strain evidence="2">Rmic-2018</strain>
        <tissue evidence="2">Larvae</tissue>
    </source>
</reference>
<sequence>MRLEKLLAKQEHHTSERRHARKPSPHGDEEEEMRRQKVRLAAQKVVYERAPHPANEEGNVNWDAAVPLNAHVAAQMVVPSAANAKSSMLEPTDTLPAHPVVCVVHSSATVEVSYPHDGLCDAVILNKVFYHSGQVSVSQGENHTYQEFLAAAAKSKLTAYMLATDRYFAYYETVPAAPSLEALRKMNIRGFGFLGIRIQSAQGELLKQHTRLLRSQVEVRRKTLL</sequence>
<accession>A0A9J6DYK4</accession>
<organism evidence="2 3">
    <name type="scientific">Rhipicephalus microplus</name>
    <name type="common">Cattle tick</name>
    <name type="synonym">Boophilus microplus</name>
    <dbReference type="NCBI Taxonomy" id="6941"/>
    <lineage>
        <taxon>Eukaryota</taxon>
        <taxon>Metazoa</taxon>
        <taxon>Ecdysozoa</taxon>
        <taxon>Arthropoda</taxon>
        <taxon>Chelicerata</taxon>
        <taxon>Arachnida</taxon>
        <taxon>Acari</taxon>
        <taxon>Parasitiformes</taxon>
        <taxon>Ixodida</taxon>
        <taxon>Ixodoidea</taxon>
        <taxon>Ixodidae</taxon>
        <taxon>Rhipicephalinae</taxon>
        <taxon>Rhipicephalus</taxon>
        <taxon>Boophilus</taxon>
    </lineage>
</organism>
<feature type="compositionally biased region" description="Basic residues" evidence="1">
    <location>
        <begin position="15"/>
        <end position="24"/>
    </location>
</feature>
<protein>
    <submittedName>
        <fullName evidence="2">Uncharacterized protein</fullName>
    </submittedName>
</protein>
<dbReference type="Proteomes" id="UP000821866">
    <property type="component" value="Chromosome 4"/>
</dbReference>
<dbReference type="EMBL" id="JABSTU010000006">
    <property type="protein sequence ID" value="KAH8027291.1"/>
    <property type="molecule type" value="Genomic_DNA"/>
</dbReference>
<dbReference type="AlphaFoldDB" id="A0A9J6DYK4"/>
<evidence type="ECO:0000313" key="2">
    <source>
        <dbReference type="EMBL" id="KAH8027291.1"/>
    </source>
</evidence>
<evidence type="ECO:0000313" key="3">
    <source>
        <dbReference type="Proteomes" id="UP000821866"/>
    </source>
</evidence>
<feature type="compositionally biased region" description="Basic and acidic residues" evidence="1">
    <location>
        <begin position="1"/>
        <end position="14"/>
    </location>
</feature>
<keyword evidence="3" id="KW-1185">Reference proteome</keyword>
<feature type="region of interest" description="Disordered" evidence="1">
    <location>
        <begin position="1"/>
        <end position="36"/>
    </location>
</feature>
<evidence type="ECO:0000256" key="1">
    <source>
        <dbReference type="SAM" id="MobiDB-lite"/>
    </source>
</evidence>